<feature type="region of interest" description="Disordered" evidence="1">
    <location>
        <begin position="6"/>
        <end position="27"/>
    </location>
</feature>
<dbReference type="EMBL" id="JAYWIO010000004">
    <property type="protein sequence ID" value="KAK7268253.1"/>
    <property type="molecule type" value="Genomic_DNA"/>
</dbReference>
<gene>
    <name evidence="2" type="ORF">RIF29_20948</name>
</gene>
<sequence>MIAALIDDSLQPPPFTSSPHQHHHRSHHQPQFPICLVSPFQIRFSATMGFYSAAAPLYCLNQPKPTASPAPPSHSDPAGRLQTRPCRVPAVATFGKLQTIQRRHRRDRYNFKPSLPHTTRSRRKRPATATSLRLPSLFTPFSTSLSLRSLVTRHRDLSLPRFTRRGAACHRFSLAARKAPFSLTSRHRFSLPDQIRDIAQELRSCRFGFSSSSTPYWETPLQSER</sequence>
<reference evidence="2 3" key="1">
    <citation type="submission" date="2024-01" db="EMBL/GenBank/DDBJ databases">
        <title>The genomes of 5 underutilized Papilionoideae crops provide insights into root nodulation and disease resistanc.</title>
        <authorList>
            <person name="Yuan L."/>
        </authorList>
    </citation>
    <scope>NUCLEOTIDE SEQUENCE [LARGE SCALE GENOMIC DNA]</scope>
    <source>
        <strain evidence="2">ZHUSHIDOU_FW_LH</strain>
        <tissue evidence="2">Leaf</tissue>
    </source>
</reference>
<evidence type="ECO:0000313" key="2">
    <source>
        <dbReference type="EMBL" id="KAK7268253.1"/>
    </source>
</evidence>
<comment type="caution">
    <text evidence="2">The sequence shown here is derived from an EMBL/GenBank/DDBJ whole genome shotgun (WGS) entry which is preliminary data.</text>
</comment>
<keyword evidence="3" id="KW-1185">Reference proteome</keyword>
<evidence type="ECO:0000313" key="3">
    <source>
        <dbReference type="Proteomes" id="UP001372338"/>
    </source>
</evidence>
<organism evidence="2 3">
    <name type="scientific">Crotalaria pallida</name>
    <name type="common">Smooth rattlebox</name>
    <name type="synonym">Crotalaria striata</name>
    <dbReference type="NCBI Taxonomy" id="3830"/>
    <lineage>
        <taxon>Eukaryota</taxon>
        <taxon>Viridiplantae</taxon>
        <taxon>Streptophyta</taxon>
        <taxon>Embryophyta</taxon>
        <taxon>Tracheophyta</taxon>
        <taxon>Spermatophyta</taxon>
        <taxon>Magnoliopsida</taxon>
        <taxon>eudicotyledons</taxon>
        <taxon>Gunneridae</taxon>
        <taxon>Pentapetalae</taxon>
        <taxon>rosids</taxon>
        <taxon>fabids</taxon>
        <taxon>Fabales</taxon>
        <taxon>Fabaceae</taxon>
        <taxon>Papilionoideae</taxon>
        <taxon>50 kb inversion clade</taxon>
        <taxon>genistoids sensu lato</taxon>
        <taxon>core genistoids</taxon>
        <taxon>Crotalarieae</taxon>
        <taxon>Crotalaria</taxon>
    </lineage>
</organism>
<protein>
    <submittedName>
        <fullName evidence="2">Uncharacterized protein</fullName>
    </submittedName>
</protein>
<feature type="region of interest" description="Disordered" evidence="1">
    <location>
        <begin position="110"/>
        <end position="129"/>
    </location>
</feature>
<name>A0AAN9I5I5_CROPI</name>
<evidence type="ECO:0000256" key="1">
    <source>
        <dbReference type="SAM" id="MobiDB-lite"/>
    </source>
</evidence>
<proteinExistence type="predicted"/>
<accession>A0AAN9I5I5</accession>
<dbReference type="Proteomes" id="UP001372338">
    <property type="component" value="Unassembled WGS sequence"/>
</dbReference>
<dbReference type="AlphaFoldDB" id="A0AAN9I5I5"/>